<gene>
    <name evidence="1" type="ORF">A19Y_2214</name>
</gene>
<dbReference type="SUPFAM" id="SSF81301">
    <property type="entry name" value="Nucleotidyltransferase"/>
    <property type="match status" value="1"/>
</dbReference>
<dbReference type="Proteomes" id="UP000027395">
    <property type="component" value="Chromosome"/>
</dbReference>
<dbReference type="GeneID" id="77289273"/>
<sequence length="294" mass="33737">MPSIPVATVKLGYTPQSEDTSIDADVLMFQLLRELTPQQKAQRVRHFNQSTRKLILIGIKNQYPNSCLSWVRQELIRRRLGQEWITILGLKTIESEIEEKWMILDPLELACRIAVLFETLNIPYLVGGSVASSLLGESRSTQDLDLVISISPSQAPQLIQALTEDFYISESAVIEAINQRRSFNIIHLKSMEKVDIFVIGDDGFSRSKMSRRQIYRIDDSETGIYIYSSEDIILQKLSWYKLSATESQKQWRDVLGVLKVQGERLDFNYLNQWTEILKLQPLLESALQQAGLQE</sequence>
<name>A0A073CFR8_PLAA1</name>
<keyword evidence="2" id="KW-1185">Reference proteome</keyword>
<evidence type="ECO:0000313" key="2">
    <source>
        <dbReference type="Proteomes" id="UP000027395"/>
    </source>
</evidence>
<dbReference type="PATRIC" id="fig|388467.6.peg.2157"/>
<dbReference type="RefSeq" id="WP_042154159.1">
    <property type="nucleotide sequence ID" value="NZ_CM002803.1"/>
</dbReference>
<organism evidence="1 2">
    <name type="scientific">Planktothrix agardhii (strain NIVA-CYA 126/8)</name>
    <dbReference type="NCBI Taxonomy" id="388467"/>
    <lineage>
        <taxon>Bacteria</taxon>
        <taxon>Bacillati</taxon>
        <taxon>Cyanobacteriota</taxon>
        <taxon>Cyanophyceae</taxon>
        <taxon>Oscillatoriophycideae</taxon>
        <taxon>Oscillatoriales</taxon>
        <taxon>Microcoleaceae</taxon>
        <taxon>Planktothrix</taxon>
    </lineage>
</organism>
<accession>A0A073CFR8</accession>
<proteinExistence type="predicted"/>
<evidence type="ECO:0000313" key="1">
    <source>
        <dbReference type="EMBL" id="KEI67159.1"/>
    </source>
</evidence>
<dbReference type="HOGENOM" id="CLU_982446_0_0_3"/>
<dbReference type="EMBL" id="CM002803">
    <property type="protein sequence ID" value="KEI67159.1"/>
    <property type="molecule type" value="Genomic_DNA"/>
</dbReference>
<dbReference type="Gene3D" id="3.30.460.40">
    <property type="match status" value="1"/>
</dbReference>
<reference evidence="1 2" key="1">
    <citation type="journal article" date="2014" name="Appl. Environ. Microbiol.">
        <title>Elucidation of insertion elements encoded on plasmids and in vitro construction of shuttle vectors from the toxic cyanobacterium Planktothrix.</title>
        <authorList>
            <person name="Christiansen G."/>
            <person name="Goesmann A."/>
            <person name="Kurmayer R."/>
        </authorList>
    </citation>
    <scope>NUCLEOTIDE SEQUENCE [LARGE SCALE GENOMIC DNA]</scope>
    <source>
        <strain evidence="1 2">NIVA-CYA 126/8</strain>
    </source>
</reference>
<protein>
    <submittedName>
        <fullName evidence="1">Uncharacterized protein</fullName>
    </submittedName>
</protein>
<dbReference type="STRING" id="388467.A19Y_2214"/>
<dbReference type="eggNOG" id="ENOG502Z98B">
    <property type="taxonomic scope" value="Bacteria"/>
</dbReference>
<dbReference type="InterPro" id="IPR043519">
    <property type="entry name" value="NT_sf"/>
</dbReference>
<dbReference type="AlphaFoldDB" id="A0A073CFR8"/>